<dbReference type="InterPro" id="IPR001647">
    <property type="entry name" value="HTH_TetR"/>
</dbReference>
<dbReference type="AlphaFoldDB" id="M0A7P5"/>
<reference evidence="4 5" key="1">
    <citation type="journal article" date="2014" name="PLoS Genet.">
        <title>Phylogenetically driven sequencing of extremely halophilic archaea reveals strategies for static and dynamic osmo-response.</title>
        <authorList>
            <person name="Becker E.A."/>
            <person name="Seitzer P.M."/>
            <person name="Tritt A."/>
            <person name="Larsen D."/>
            <person name="Krusor M."/>
            <person name="Yao A.I."/>
            <person name="Wu D."/>
            <person name="Madern D."/>
            <person name="Eisen J.A."/>
            <person name="Darling A.E."/>
            <person name="Facciotti M.T."/>
        </authorList>
    </citation>
    <scope>NUCLEOTIDE SEQUENCE [LARGE SCALE GENOMIC DNA]</scope>
    <source>
        <strain evidence="4 5">JCM 10989</strain>
    </source>
</reference>
<protein>
    <submittedName>
        <fullName evidence="4">Transcription regulator</fullName>
    </submittedName>
</protein>
<evidence type="ECO:0000256" key="1">
    <source>
        <dbReference type="ARBA" id="ARBA00023125"/>
    </source>
</evidence>
<keyword evidence="1 2" id="KW-0238">DNA-binding</keyword>
<feature type="DNA-binding region" description="H-T-H motif" evidence="2">
    <location>
        <begin position="33"/>
        <end position="52"/>
    </location>
</feature>
<dbReference type="SUPFAM" id="SSF46689">
    <property type="entry name" value="Homeodomain-like"/>
    <property type="match status" value="1"/>
</dbReference>
<dbReference type="PANTHER" id="PTHR43479">
    <property type="entry name" value="ACREF/ENVCD OPERON REPRESSOR-RELATED"/>
    <property type="match status" value="1"/>
</dbReference>
<evidence type="ECO:0000313" key="5">
    <source>
        <dbReference type="Proteomes" id="UP000011519"/>
    </source>
</evidence>
<dbReference type="OrthoDB" id="135877at2157"/>
<comment type="caution">
    <text evidence="4">The sequence shown here is derived from an EMBL/GenBank/DDBJ whole genome shotgun (WGS) entry which is preliminary data.</text>
</comment>
<proteinExistence type="predicted"/>
<dbReference type="Proteomes" id="UP000011519">
    <property type="component" value="Unassembled WGS sequence"/>
</dbReference>
<name>M0A7P5_9EURY</name>
<evidence type="ECO:0000259" key="3">
    <source>
        <dbReference type="PROSITE" id="PS50977"/>
    </source>
</evidence>
<dbReference type="InterPro" id="IPR009057">
    <property type="entry name" value="Homeodomain-like_sf"/>
</dbReference>
<dbReference type="GO" id="GO:0003677">
    <property type="term" value="F:DNA binding"/>
    <property type="evidence" value="ECO:0007669"/>
    <property type="project" value="UniProtKB-UniRule"/>
</dbReference>
<dbReference type="RefSeq" id="WP_006652310.1">
    <property type="nucleotide sequence ID" value="NZ_AOIM01000014.1"/>
</dbReference>
<keyword evidence="5" id="KW-1185">Reference proteome</keyword>
<dbReference type="STRING" id="1227493.C483_05338"/>
<sequence>MNGFSDEERKRIREELIESGRDLFVRYGLERTRIKDITDEVGIGTSTFYQFFDSKELLYAEVLYRELTRFETDIEEEVMGIDDPHEQVRTVLQRTFEEVESNPIVHNLIIEDEIRALQTQLSDDDREYISEKLSVGMTDIYNTWVNHESFKYDDPEMVNELFRSLVFMTHRKDLARPDGETSYDQIRDTLIDVVVDGLFDD</sequence>
<accession>M0A7P5</accession>
<dbReference type="PROSITE" id="PS50977">
    <property type="entry name" value="HTH_TETR_2"/>
    <property type="match status" value="1"/>
</dbReference>
<dbReference type="Pfam" id="PF00440">
    <property type="entry name" value="TetR_N"/>
    <property type="match status" value="1"/>
</dbReference>
<dbReference type="Gene3D" id="1.10.10.60">
    <property type="entry name" value="Homeodomain-like"/>
    <property type="match status" value="1"/>
</dbReference>
<feature type="domain" description="HTH tetR-type" evidence="3">
    <location>
        <begin position="10"/>
        <end position="70"/>
    </location>
</feature>
<dbReference type="EMBL" id="AOIM01000014">
    <property type="protein sequence ID" value="ELY93363.1"/>
    <property type="molecule type" value="Genomic_DNA"/>
</dbReference>
<evidence type="ECO:0000256" key="2">
    <source>
        <dbReference type="PROSITE-ProRule" id="PRU00335"/>
    </source>
</evidence>
<dbReference type="InterPro" id="IPR050624">
    <property type="entry name" value="HTH-type_Tx_Regulator"/>
</dbReference>
<evidence type="ECO:0000313" key="4">
    <source>
        <dbReference type="EMBL" id="ELY93363.1"/>
    </source>
</evidence>
<organism evidence="4 5">
    <name type="scientific">Natrialba hulunbeirensis JCM 10989</name>
    <dbReference type="NCBI Taxonomy" id="1227493"/>
    <lineage>
        <taxon>Archaea</taxon>
        <taxon>Methanobacteriati</taxon>
        <taxon>Methanobacteriota</taxon>
        <taxon>Stenosarchaea group</taxon>
        <taxon>Halobacteria</taxon>
        <taxon>Halobacteriales</taxon>
        <taxon>Natrialbaceae</taxon>
        <taxon>Natrialba</taxon>
    </lineage>
</organism>
<dbReference type="PATRIC" id="fig|1227493.4.peg.1038"/>
<dbReference type="PANTHER" id="PTHR43479:SF11">
    <property type="entry name" value="ACREF_ENVCD OPERON REPRESSOR-RELATED"/>
    <property type="match status" value="1"/>
</dbReference>
<dbReference type="Gene3D" id="1.10.357.10">
    <property type="entry name" value="Tetracycline Repressor, domain 2"/>
    <property type="match status" value="1"/>
</dbReference>
<gene>
    <name evidence="4" type="ORF">C483_05338</name>
</gene>